<dbReference type="EMBL" id="MU007018">
    <property type="protein sequence ID" value="KAF2434068.1"/>
    <property type="molecule type" value="Genomic_DNA"/>
</dbReference>
<feature type="domain" description="EthD" evidence="2">
    <location>
        <begin position="32"/>
        <end position="128"/>
    </location>
</feature>
<proteinExistence type="inferred from homology"/>
<comment type="similarity">
    <text evidence="1">Belongs to the tpcK family.</text>
</comment>
<dbReference type="SUPFAM" id="SSF54909">
    <property type="entry name" value="Dimeric alpha+beta barrel"/>
    <property type="match status" value="1"/>
</dbReference>
<dbReference type="Proteomes" id="UP000800235">
    <property type="component" value="Unassembled WGS sequence"/>
</dbReference>
<dbReference type="InterPro" id="IPR009799">
    <property type="entry name" value="EthD_dom"/>
</dbReference>
<evidence type="ECO:0000313" key="3">
    <source>
        <dbReference type="EMBL" id="KAF2434068.1"/>
    </source>
</evidence>
<comment type="caution">
    <text evidence="3">The sequence shown here is derived from an EMBL/GenBank/DDBJ whole genome shotgun (WGS) entry which is preliminary data.</text>
</comment>
<evidence type="ECO:0000313" key="4">
    <source>
        <dbReference type="Proteomes" id="UP000800235"/>
    </source>
</evidence>
<sequence length="151" mass="17213">MSSSTSSAGGQKLLPKADSPLIKISFFFSKLPHITYDEFYEYWRETHGRLTVASRAWGTCNMLRYVQIKHAPELEKDLEKLGMTPMNDFKWDGCSELYVSKWQDYLDFAQSEESAKVLGPDGANIVDPKAGVRVTVSYADQLYHMYLKGKL</sequence>
<reference evidence="3" key="1">
    <citation type="journal article" date="2020" name="Stud. Mycol.">
        <title>101 Dothideomycetes genomes: a test case for predicting lifestyles and emergence of pathogens.</title>
        <authorList>
            <person name="Haridas S."/>
            <person name="Albert R."/>
            <person name="Binder M."/>
            <person name="Bloem J."/>
            <person name="Labutti K."/>
            <person name="Salamov A."/>
            <person name="Andreopoulos B."/>
            <person name="Baker S."/>
            <person name="Barry K."/>
            <person name="Bills G."/>
            <person name="Bluhm B."/>
            <person name="Cannon C."/>
            <person name="Castanera R."/>
            <person name="Culley D."/>
            <person name="Daum C."/>
            <person name="Ezra D."/>
            <person name="Gonzalez J."/>
            <person name="Henrissat B."/>
            <person name="Kuo A."/>
            <person name="Liang C."/>
            <person name="Lipzen A."/>
            <person name="Lutzoni F."/>
            <person name="Magnuson J."/>
            <person name="Mondo S."/>
            <person name="Nolan M."/>
            <person name="Ohm R."/>
            <person name="Pangilinan J."/>
            <person name="Park H.-J."/>
            <person name="Ramirez L."/>
            <person name="Alfaro M."/>
            <person name="Sun H."/>
            <person name="Tritt A."/>
            <person name="Yoshinaga Y."/>
            <person name="Zwiers L.-H."/>
            <person name="Turgeon B."/>
            <person name="Goodwin S."/>
            <person name="Spatafora J."/>
            <person name="Crous P."/>
            <person name="Grigoriev I."/>
        </authorList>
    </citation>
    <scope>NUCLEOTIDE SEQUENCE</scope>
    <source>
        <strain evidence="3">CBS 130266</strain>
    </source>
</reference>
<dbReference type="GO" id="GO:0016491">
    <property type="term" value="F:oxidoreductase activity"/>
    <property type="evidence" value="ECO:0007669"/>
    <property type="project" value="InterPro"/>
</dbReference>
<name>A0A9P4NZ88_9PEZI</name>
<dbReference type="InterPro" id="IPR011008">
    <property type="entry name" value="Dimeric_a/b-barrel"/>
</dbReference>
<dbReference type="Pfam" id="PF07110">
    <property type="entry name" value="EthD"/>
    <property type="match status" value="1"/>
</dbReference>
<evidence type="ECO:0000259" key="2">
    <source>
        <dbReference type="Pfam" id="PF07110"/>
    </source>
</evidence>
<protein>
    <recommendedName>
        <fullName evidence="2">EthD domain-containing protein</fullName>
    </recommendedName>
</protein>
<dbReference type="Gene3D" id="3.30.70.100">
    <property type="match status" value="1"/>
</dbReference>
<organism evidence="3 4">
    <name type="scientific">Tothia fuscella</name>
    <dbReference type="NCBI Taxonomy" id="1048955"/>
    <lineage>
        <taxon>Eukaryota</taxon>
        <taxon>Fungi</taxon>
        <taxon>Dikarya</taxon>
        <taxon>Ascomycota</taxon>
        <taxon>Pezizomycotina</taxon>
        <taxon>Dothideomycetes</taxon>
        <taxon>Pleosporomycetidae</taxon>
        <taxon>Venturiales</taxon>
        <taxon>Cylindrosympodiaceae</taxon>
        <taxon>Tothia</taxon>
    </lineage>
</organism>
<evidence type="ECO:0000256" key="1">
    <source>
        <dbReference type="ARBA" id="ARBA00005986"/>
    </source>
</evidence>
<accession>A0A9P4NZ88</accession>
<dbReference type="AlphaFoldDB" id="A0A9P4NZ88"/>
<dbReference type="OrthoDB" id="3454835at2759"/>
<gene>
    <name evidence="3" type="ORF">EJ08DRAFT_22629</name>
</gene>
<keyword evidence="4" id="KW-1185">Reference proteome</keyword>